<dbReference type="VEuPathDB" id="FungiDB:CLUG_04652"/>
<organism evidence="1 2">
    <name type="scientific">Clavispora lusitaniae (strain ATCC 42720)</name>
    <name type="common">Yeast</name>
    <name type="synonym">Candida lusitaniae</name>
    <dbReference type="NCBI Taxonomy" id="306902"/>
    <lineage>
        <taxon>Eukaryota</taxon>
        <taxon>Fungi</taxon>
        <taxon>Dikarya</taxon>
        <taxon>Ascomycota</taxon>
        <taxon>Saccharomycotina</taxon>
        <taxon>Pichiomycetes</taxon>
        <taxon>Metschnikowiaceae</taxon>
        <taxon>Clavispora</taxon>
    </lineage>
</organism>
<dbReference type="KEGG" id="clu:CLUG_04652"/>
<dbReference type="EMBL" id="CH408080">
    <property type="protein sequence ID" value="EEQ40524.1"/>
    <property type="molecule type" value="Genomic_DNA"/>
</dbReference>
<sequence length="459" mass="52132">MSLVCMNHHQQHRTFDNSTTSTISKMSVRSALPKKVLQKRFNSFSFIPNSDVFAYEEKKLSREIDDSVVPKMPDVSSIPKLYTDMVDPRDVVDLFIRPKFEDVVVTALAKDSPLFGDPTYSLLSRSHVNGSKFLFASLTTEWMDIFRSGIKQLSEITPEKTILSYNSKSREATIHEQFDSSVLHDYTSLSSFYEKLLANDDITLENVTHFLLHHIQTLQDYQLIMKYLSNNIHAINTFASKDFVTVLLDDLLRSISVERVDVFSELFTNYLLAFQPNLLKELSPTTLDRLAYVTSASSDLSTAIEAMATLIKVHENAPSKPTFELFMSRYCKLAYSQDYSKSQILNDLGNLKSIFFHRGLDTNAFKLFLNVAVNNVHDLSHLLSLVEEKSPALLNDHAPAIFERLQSIHQEDHSSKLIKAVQVTQLAKIMINNGVKANDTLKDLLSKICADLDIPRIHL</sequence>
<protein>
    <recommendedName>
        <fullName evidence="3">ATPase expression protein 1</fullName>
    </recommendedName>
</protein>
<dbReference type="GeneID" id="8496139"/>
<proteinExistence type="predicted"/>
<accession>C4Y8X4</accession>
<dbReference type="AlphaFoldDB" id="C4Y8X4"/>
<dbReference type="InParanoid" id="C4Y8X4"/>
<evidence type="ECO:0000313" key="1">
    <source>
        <dbReference type="EMBL" id="EEQ40524.1"/>
    </source>
</evidence>
<reference evidence="1 2" key="1">
    <citation type="journal article" date="2009" name="Nature">
        <title>Evolution of pathogenicity and sexual reproduction in eight Candida genomes.</title>
        <authorList>
            <person name="Butler G."/>
            <person name="Rasmussen M.D."/>
            <person name="Lin M.F."/>
            <person name="Santos M.A."/>
            <person name="Sakthikumar S."/>
            <person name="Munro C.A."/>
            <person name="Rheinbay E."/>
            <person name="Grabherr M."/>
            <person name="Forche A."/>
            <person name="Reedy J.L."/>
            <person name="Agrafioti I."/>
            <person name="Arnaud M.B."/>
            <person name="Bates S."/>
            <person name="Brown A.J."/>
            <person name="Brunke S."/>
            <person name="Costanzo M.C."/>
            <person name="Fitzpatrick D.A."/>
            <person name="de Groot P.W."/>
            <person name="Harris D."/>
            <person name="Hoyer L.L."/>
            <person name="Hube B."/>
            <person name="Klis F.M."/>
            <person name="Kodira C."/>
            <person name="Lennard N."/>
            <person name="Logue M.E."/>
            <person name="Martin R."/>
            <person name="Neiman A.M."/>
            <person name="Nikolaou E."/>
            <person name="Quail M.A."/>
            <person name="Quinn J."/>
            <person name="Santos M.C."/>
            <person name="Schmitzberger F.F."/>
            <person name="Sherlock G."/>
            <person name="Shah P."/>
            <person name="Silverstein K.A."/>
            <person name="Skrzypek M.S."/>
            <person name="Soll D."/>
            <person name="Staggs R."/>
            <person name="Stansfield I."/>
            <person name="Stumpf M.P."/>
            <person name="Sudbery P.E."/>
            <person name="Srikantha T."/>
            <person name="Zeng Q."/>
            <person name="Berman J."/>
            <person name="Berriman M."/>
            <person name="Heitman J."/>
            <person name="Gow N.A."/>
            <person name="Lorenz M.C."/>
            <person name="Birren B.W."/>
            <person name="Kellis M."/>
            <person name="Cuomo C.A."/>
        </authorList>
    </citation>
    <scope>NUCLEOTIDE SEQUENCE [LARGE SCALE GENOMIC DNA]</scope>
    <source>
        <strain evidence="1 2">ATCC 42720</strain>
    </source>
</reference>
<evidence type="ECO:0000313" key="2">
    <source>
        <dbReference type="Proteomes" id="UP000007703"/>
    </source>
</evidence>
<name>C4Y8X4_CLAL4</name>
<dbReference type="OrthoDB" id="4094059at2759"/>
<evidence type="ECO:0008006" key="3">
    <source>
        <dbReference type="Google" id="ProtNLM"/>
    </source>
</evidence>
<dbReference type="OMA" id="PKYHHEI"/>
<dbReference type="Proteomes" id="UP000007703">
    <property type="component" value="Unassembled WGS sequence"/>
</dbReference>
<dbReference type="HOGENOM" id="CLU_557788_0_0_1"/>
<gene>
    <name evidence="1" type="ORF">CLUG_04652</name>
</gene>